<sequence length="231" mass="25643">MQAPRLRVGIFYDGSSPVDIGEKLDAVGHHITVLHEPEEIRDFELIVIESEKVEGFVEKLSAFARRGQMFLHTSLTHGITVMDSLETAGGIVMSAYPLGRDRWVASAVDELGETIVGLLVGEMGGSVVDVPDAKREQLAAALTYAGFMSVLRRDAENFLDEFLGDVEVASDIVDDATRDYHGLPSLDKLRAQYDSISSPGRQRLFRDLARRKAEMSRAQDIELWAIQKEDH</sequence>
<dbReference type="InterPro" id="IPR054507">
    <property type="entry name" value="CGL2689-like_C"/>
</dbReference>
<protein>
    <recommendedName>
        <fullName evidence="1">CGL2689-like C-terminal domain-containing protein</fullName>
    </recommendedName>
</protein>
<evidence type="ECO:0000259" key="1">
    <source>
        <dbReference type="Pfam" id="PF22242"/>
    </source>
</evidence>
<dbReference type="EMBL" id="AP017369">
    <property type="protein sequence ID" value="BAU97035.1"/>
    <property type="molecule type" value="Genomic_DNA"/>
</dbReference>
<organism evidence="2 3">
    <name type="scientific">Corynebacterium suranareeae</name>
    <dbReference type="NCBI Taxonomy" id="2506452"/>
    <lineage>
        <taxon>Bacteria</taxon>
        <taxon>Bacillati</taxon>
        <taxon>Actinomycetota</taxon>
        <taxon>Actinomycetes</taxon>
        <taxon>Mycobacteriales</taxon>
        <taxon>Corynebacteriaceae</taxon>
        <taxon>Corynebacterium</taxon>
    </lineage>
</organism>
<keyword evidence="3" id="KW-1185">Reference proteome</keyword>
<dbReference type="KEGG" id="csur:N24_2773"/>
<dbReference type="Gene3D" id="1.10.1040.40">
    <property type="match status" value="1"/>
</dbReference>
<dbReference type="Gene3D" id="3.40.50.720">
    <property type="entry name" value="NAD(P)-binding Rossmann-like Domain"/>
    <property type="match status" value="1"/>
</dbReference>
<gene>
    <name evidence="2" type="ORF">N24_2773</name>
</gene>
<accession>A0A160PTF7</accession>
<name>A0A160PTF7_9CORY</name>
<dbReference type="RefSeq" id="WP_096458434.1">
    <property type="nucleotide sequence ID" value="NZ_AP017369.1"/>
</dbReference>
<dbReference type="Proteomes" id="UP000218244">
    <property type="component" value="Chromosome"/>
</dbReference>
<feature type="domain" description="CGL2689-like C-terminal" evidence="1">
    <location>
        <begin position="131"/>
        <end position="228"/>
    </location>
</feature>
<dbReference type="Pfam" id="PF22242">
    <property type="entry name" value="6PGD_like"/>
    <property type="match status" value="1"/>
</dbReference>
<reference evidence="2 3" key="1">
    <citation type="submission" date="2016-02" db="EMBL/GenBank/DDBJ databases">
        <title>Corynebacterium glutamicum N24 whole genome sequencing project.</title>
        <authorList>
            <person name="Matsutani M."/>
            <person name="Nangtapong N."/>
            <person name="Yakushi T."/>
            <person name="Matsushita K."/>
        </authorList>
    </citation>
    <scope>NUCLEOTIDE SEQUENCE [LARGE SCALE GENOMIC DNA]</scope>
    <source>
        <strain evidence="2 3">N24</strain>
    </source>
</reference>
<evidence type="ECO:0000313" key="3">
    <source>
        <dbReference type="Proteomes" id="UP000218244"/>
    </source>
</evidence>
<evidence type="ECO:0000313" key="2">
    <source>
        <dbReference type="EMBL" id="BAU97035.1"/>
    </source>
</evidence>
<dbReference type="AlphaFoldDB" id="A0A160PTF7"/>
<proteinExistence type="predicted"/>